<dbReference type="OrthoDB" id="1423687at2"/>
<keyword evidence="2" id="KW-1185">Reference proteome</keyword>
<sequence>MEKVSLTYFVDFVLRSGTPKLTGVREYKERKDELSTDFYRPIREGIVAMHRRGECESVLDTVLAAQTDEKRRRIYPHVIGGYRKFLASGDKRWFEPPRGAMKLGDLEINLNPEVGFVIDKRPHLVKLYFRQEPLAAKRSAVALALLTSGLSRFYPNHVITMLDVPRAKLHTAKDVPNPRLDVLLRGEAAAFSTMYEAL</sequence>
<evidence type="ECO:0000313" key="2">
    <source>
        <dbReference type="Proteomes" id="UP000309215"/>
    </source>
</evidence>
<dbReference type="EMBL" id="SSMQ01000036">
    <property type="protein sequence ID" value="TKD01975.1"/>
    <property type="molecule type" value="Genomic_DNA"/>
</dbReference>
<protein>
    <submittedName>
        <fullName evidence="1">Uncharacterized protein</fullName>
    </submittedName>
</protein>
<comment type="caution">
    <text evidence="1">The sequence shown here is derived from an EMBL/GenBank/DDBJ whole genome shotgun (WGS) entry which is preliminary data.</text>
</comment>
<reference evidence="1 2" key="1">
    <citation type="submission" date="2019-04" db="EMBL/GenBank/DDBJ databases">
        <authorList>
            <person name="Li Y."/>
            <person name="Wang J."/>
        </authorList>
    </citation>
    <scope>NUCLEOTIDE SEQUENCE [LARGE SCALE GENOMIC DNA]</scope>
    <source>
        <strain evidence="1 2">DSM 14668</strain>
    </source>
</reference>
<evidence type="ECO:0000313" key="1">
    <source>
        <dbReference type="EMBL" id="TKD01975.1"/>
    </source>
</evidence>
<name>A0A4U1J444_9BACT</name>
<accession>A0A4U1J444</accession>
<dbReference type="Proteomes" id="UP000309215">
    <property type="component" value="Unassembled WGS sequence"/>
</dbReference>
<organism evidence="1 2">
    <name type="scientific">Polyangium fumosum</name>
    <dbReference type="NCBI Taxonomy" id="889272"/>
    <lineage>
        <taxon>Bacteria</taxon>
        <taxon>Pseudomonadati</taxon>
        <taxon>Myxococcota</taxon>
        <taxon>Polyangia</taxon>
        <taxon>Polyangiales</taxon>
        <taxon>Polyangiaceae</taxon>
        <taxon>Polyangium</taxon>
    </lineage>
</organism>
<dbReference type="RefSeq" id="WP_136932412.1">
    <property type="nucleotide sequence ID" value="NZ_SSMQ01000036.1"/>
</dbReference>
<gene>
    <name evidence="1" type="ORF">E8A74_29350</name>
</gene>
<proteinExistence type="predicted"/>
<dbReference type="AlphaFoldDB" id="A0A4U1J444"/>